<feature type="site" description="Lowers pKa of active site Tyr" evidence="5">
    <location>
        <position position="81"/>
    </location>
</feature>
<dbReference type="Proteomes" id="UP000031516">
    <property type="component" value="Unassembled WGS sequence"/>
</dbReference>
<dbReference type="PROSITE" id="PS00798">
    <property type="entry name" value="ALDOKETO_REDUCTASE_1"/>
    <property type="match status" value="1"/>
</dbReference>
<proteinExistence type="inferred from homology"/>
<gene>
    <name evidence="7" type="ORF">KLDO_g3321</name>
</gene>
<keyword evidence="2" id="KW-0560">Oxidoreductase</keyword>
<accession>A0A0A8LAC4</accession>
<feature type="domain" description="NADP-dependent oxidoreductase" evidence="6">
    <location>
        <begin position="25"/>
        <end position="309"/>
    </location>
</feature>
<organism evidence="7 8">
    <name type="scientific">Kluyveromyces dobzhanskii CBS 2104</name>
    <dbReference type="NCBI Taxonomy" id="1427455"/>
    <lineage>
        <taxon>Eukaryota</taxon>
        <taxon>Fungi</taxon>
        <taxon>Dikarya</taxon>
        <taxon>Ascomycota</taxon>
        <taxon>Saccharomycotina</taxon>
        <taxon>Saccharomycetes</taxon>
        <taxon>Saccharomycetales</taxon>
        <taxon>Saccharomycetaceae</taxon>
        <taxon>Kluyveromyces</taxon>
    </lineage>
</organism>
<feature type="binding site" evidence="4">
    <location>
        <position position="114"/>
    </location>
    <ligand>
        <name>substrate</name>
    </ligand>
</feature>
<dbReference type="FunFam" id="3.20.20.100:FF:000007">
    <property type="entry name" value="NAD(P)H-dependent D-xylose reductase xyl1"/>
    <property type="match status" value="1"/>
</dbReference>
<dbReference type="InterPro" id="IPR036812">
    <property type="entry name" value="NAD(P)_OxRdtase_dom_sf"/>
</dbReference>
<comment type="similarity">
    <text evidence="1">Belongs to the aldo/keto reductase family.</text>
</comment>
<evidence type="ECO:0000256" key="2">
    <source>
        <dbReference type="ARBA" id="ARBA00023002"/>
    </source>
</evidence>
<dbReference type="PRINTS" id="PR00069">
    <property type="entry name" value="ALDKETRDTASE"/>
</dbReference>
<evidence type="ECO:0000313" key="8">
    <source>
        <dbReference type="Proteomes" id="UP000031516"/>
    </source>
</evidence>
<sequence>MSYLSETVTLNNGEKLPLVGLGCWKIPNEVCADQVYNAIKIGYRLFDGAEDYGNEKEVGQGIRRAIDEGIVKREDLVVVSKLWNSFHHPDKVPVALERTLSDLNLDYVDLFYIHFPLAFKFVPLDEKYPPGFYTGKENEAKEHIEEEQVPILDTWRALEKLVDAGKIKSLGISNFSGALIQDLLRGARIKPVALQIEHHPYLTQERLIKYAKKVGLQVVAYSSFGPLSFVELKNQKALTTPTLFEHDTVKAIASKHNVSPSQVLLRWATQRGIAIIPKSSKKERLLDNLKINEALTLSDDELKKISGLNQDIRFNDPWDWLTNEFPIFI</sequence>
<dbReference type="OrthoDB" id="416253at2759"/>
<dbReference type="SUPFAM" id="SSF51430">
    <property type="entry name" value="NAD(P)-linked oxidoreductase"/>
    <property type="match status" value="1"/>
</dbReference>
<dbReference type="EMBL" id="CCBQ010000042">
    <property type="protein sequence ID" value="CDO95073.1"/>
    <property type="molecule type" value="Genomic_DNA"/>
</dbReference>
<dbReference type="PANTHER" id="PTHR11732">
    <property type="entry name" value="ALDO/KETO REDUCTASE"/>
    <property type="match status" value="1"/>
</dbReference>
<dbReference type="PIRSF" id="PIRSF000097">
    <property type="entry name" value="AKR"/>
    <property type="match status" value="1"/>
</dbReference>
<dbReference type="InterPro" id="IPR020471">
    <property type="entry name" value="AKR"/>
</dbReference>
<dbReference type="GO" id="GO:0016616">
    <property type="term" value="F:oxidoreductase activity, acting on the CH-OH group of donors, NAD or NADP as acceptor"/>
    <property type="evidence" value="ECO:0007669"/>
    <property type="project" value="UniProtKB-ARBA"/>
</dbReference>
<dbReference type="Pfam" id="PF00248">
    <property type="entry name" value="Aldo_ket_red"/>
    <property type="match status" value="1"/>
</dbReference>
<dbReference type="AlphaFoldDB" id="A0A0A8LAC4"/>
<evidence type="ECO:0000256" key="4">
    <source>
        <dbReference type="PIRSR" id="PIRSR000097-2"/>
    </source>
</evidence>
<dbReference type="PROSITE" id="PS00062">
    <property type="entry name" value="ALDOKETO_REDUCTASE_2"/>
    <property type="match status" value="1"/>
</dbReference>
<name>A0A0A8LAC4_9SACH</name>
<dbReference type="Gene3D" id="3.20.20.100">
    <property type="entry name" value="NADP-dependent oxidoreductase domain"/>
    <property type="match status" value="1"/>
</dbReference>
<comment type="caution">
    <text evidence="7">The sequence shown here is derived from an EMBL/GenBank/DDBJ whole genome shotgun (WGS) entry which is preliminary data.</text>
</comment>
<evidence type="ECO:0000256" key="5">
    <source>
        <dbReference type="PIRSR" id="PIRSR000097-3"/>
    </source>
</evidence>
<dbReference type="InterPro" id="IPR023210">
    <property type="entry name" value="NADP_OxRdtase_dom"/>
</dbReference>
<keyword evidence="8" id="KW-1185">Reference proteome</keyword>
<dbReference type="InterPro" id="IPR018170">
    <property type="entry name" value="Aldo/ket_reductase_CS"/>
</dbReference>
<evidence type="ECO:0000259" key="6">
    <source>
        <dbReference type="Pfam" id="PF00248"/>
    </source>
</evidence>
<protein>
    <submittedName>
        <fullName evidence="7">WGS project CCBQ000000000 data, contig 00011</fullName>
    </submittedName>
</protein>
<evidence type="ECO:0000256" key="3">
    <source>
        <dbReference type="PIRSR" id="PIRSR000097-1"/>
    </source>
</evidence>
<reference evidence="7 8" key="1">
    <citation type="submission" date="2014-03" db="EMBL/GenBank/DDBJ databases">
        <title>The genome of Kluyveromyces dobzhanskii.</title>
        <authorList>
            <person name="Nystedt B."/>
            <person name="Astrom S."/>
        </authorList>
    </citation>
    <scope>NUCLEOTIDE SEQUENCE [LARGE SCALE GENOMIC DNA]</scope>
    <source>
        <strain evidence="7 8">CBS 2104</strain>
    </source>
</reference>
<feature type="active site" description="Proton donor" evidence="3">
    <location>
        <position position="52"/>
    </location>
</feature>
<evidence type="ECO:0000256" key="1">
    <source>
        <dbReference type="ARBA" id="ARBA00007905"/>
    </source>
</evidence>
<evidence type="ECO:0000313" key="7">
    <source>
        <dbReference type="EMBL" id="CDO95073.1"/>
    </source>
</evidence>